<keyword evidence="4 7" id="KW-1133">Transmembrane helix</keyword>
<evidence type="ECO:0000256" key="5">
    <source>
        <dbReference type="ARBA" id="ARBA00023136"/>
    </source>
</evidence>
<evidence type="ECO:0000259" key="8">
    <source>
        <dbReference type="PROSITE" id="PS50850"/>
    </source>
</evidence>
<name>A0ABR4EC28_9PEZI</name>
<evidence type="ECO:0000256" key="3">
    <source>
        <dbReference type="ARBA" id="ARBA00022692"/>
    </source>
</evidence>
<keyword evidence="3 7" id="KW-0812">Transmembrane</keyword>
<feature type="compositionally biased region" description="Basic and acidic residues" evidence="6">
    <location>
        <begin position="44"/>
        <end position="61"/>
    </location>
</feature>
<accession>A0ABR4EC28</accession>
<reference evidence="9 10" key="1">
    <citation type="submission" date="2024-03" db="EMBL/GenBank/DDBJ databases">
        <title>A high-quality draft genome sequence of Diaporthe vaccinii, a causative agent of upright dieback and viscid rot disease in cranberry plants.</title>
        <authorList>
            <person name="Sarrasin M."/>
            <person name="Lang B.F."/>
            <person name="Burger G."/>
        </authorList>
    </citation>
    <scope>NUCLEOTIDE SEQUENCE [LARGE SCALE GENOMIC DNA]</scope>
    <source>
        <strain evidence="9 10">IS7</strain>
    </source>
</reference>
<comment type="caution">
    <text evidence="9">The sequence shown here is derived from an EMBL/GenBank/DDBJ whole genome shotgun (WGS) entry which is preliminary data.</text>
</comment>
<dbReference type="PROSITE" id="PS50850">
    <property type="entry name" value="MFS"/>
    <property type="match status" value="1"/>
</dbReference>
<keyword evidence="2" id="KW-0813">Transport</keyword>
<dbReference type="Pfam" id="PF07690">
    <property type="entry name" value="MFS_1"/>
    <property type="match status" value="1"/>
</dbReference>
<feature type="transmembrane region" description="Helical" evidence="7">
    <location>
        <begin position="240"/>
        <end position="263"/>
    </location>
</feature>
<feature type="transmembrane region" description="Helical" evidence="7">
    <location>
        <begin position="482"/>
        <end position="502"/>
    </location>
</feature>
<evidence type="ECO:0000256" key="2">
    <source>
        <dbReference type="ARBA" id="ARBA00022448"/>
    </source>
</evidence>
<dbReference type="PANTHER" id="PTHR23511:SF5">
    <property type="entry name" value="MAJOR FACILITATOR-TYPE TRANSPORTER HXNZ-RELATED"/>
    <property type="match status" value="1"/>
</dbReference>
<evidence type="ECO:0000256" key="4">
    <source>
        <dbReference type="ARBA" id="ARBA00022989"/>
    </source>
</evidence>
<evidence type="ECO:0000313" key="9">
    <source>
        <dbReference type="EMBL" id="KAL2279996.1"/>
    </source>
</evidence>
<dbReference type="InterPro" id="IPR011701">
    <property type="entry name" value="MFS"/>
</dbReference>
<dbReference type="CDD" id="cd17316">
    <property type="entry name" value="MFS_SV2_like"/>
    <property type="match status" value="1"/>
</dbReference>
<feature type="region of interest" description="Disordered" evidence="6">
    <location>
        <begin position="421"/>
        <end position="444"/>
    </location>
</feature>
<evidence type="ECO:0000256" key="1">
    <source>
        <dbReference type="ARBA" id="ARBA00004141"/>
    </source>
</evidence>
<feature type="transmembrane region" description="Helical" evidence="7">
    <location>
        <begin position="117"/>
        <end position="139"/>
    </location>
</feature>
<keyword evidence="5 7" id="KW-0472">Membrane</keyword>
<evidence type="ECO:0000313" key="10">
    <source>
        <dbReference type="Proteomes" id="UP001600888"/>
    </source>
</evidence>
<feature type="transmembrane region" description="Helical" evidence="7">
    <location>
        <begin position="386"/>
        <end position="407"/>
    </location>
</feature>
<keyword evidence="10" id="KW-1185">Reference proteome</keyword>
<feature type="region of interest" description="Disordered" evidence="6">
    <location>
        <begin position="44"/>
        <end position="64"/>
    </location>
</feature>
<dbReference type="SUPFAM" id="SSF103473">
    <property type="entry name" value="MFS general substrate transporter"/>
    <property type="match status" value="1"/>
</dbReference>
<comment type="subcellular location">
    <subcellularLocation>
        <location evidence="1">Membrane</location>
        <topology evidence="1">Multi-pass membrane protein</topology>
    </subcellularLocation>
</comment>
<dbReference type="InterPro" id="IPR036259">
    <property type="entry name" value="MFS_trans_sf"/>
</dbReference>
<proteinExistence type="predicted"/>
<gene>
    <name evidence="9" type="ORF">FJTKL_12967</name>
</gene>
<dbReference type="InterPro" id="IPR020846">
    <property type="entry name" value="MFS_dom"/>
</dbReference>
<feature type="domain" description="Major facilitator superfamily (MFS) profile" evidence="8">
    <location>
        <begin position="117"/>
        <end position="594"/>
    </location>
</feature>
<feature type="transmembrane region" description="Helical" evidence="7">
    <location>
        <begin position="452"/>
        <end position="470"/>
    </location>
</feature>
<dbReference type="Gene3D" id="1.20.1250.20">
    <property type="entry name" value="MFS general substrate transporter like domains"/>
    <property type="match status" value="1"/>
</dbReference>
<feature type="transmembrane region" description="Helical" evidence="7">
    <location>
        <begin position="213"/>
        <end position="233"/>
    </location>
</feature>
<dbReference type="Proteomes" id="UP001600888">
    <property type="component" value="Unassembled WGS sequence"/>
</dbReference>
<protein>
    <recommendedName>
        <fullName evidence="8">Major facilitator superfamily (MFS) profile domain-containing protein</fullName>
    </recommendedName>
</protein>
<evidence type="ECO:0000256" key="7">
    <source>
        <dbReference type="SAM" id="Phobius"/>
    </source>
</evidence>
<dbReference type="PANTHER" id="PTHR23511">
    <property type="entry name" value="SYNAPTIC VESICLE GLYCOPROTEIN 2"/>
    <property type="match status" value="1"/>
</dbReference>
<feature type="transmembrane region" description="Helical" evidence="7">
    <location>
        <begin position="275"/>
        <end position="297"/>
    </location>
</feature>
<dbReference type="EMBL" id="JBAWTH010000070">
    <property type="protein sequence ID" value="KAL2279996.1"/>
    <property type="molecule type" value="Genomic_DNA"/>
</dbReference>
<feature type="transmembrane region" description="Helical" evidence="7">
    <location>
        <begin position="159"/>
        <end position="179"/>
    </location>
</feature>
<evidence type="ECO:0000256" key="6">
    <source>
        <dbReference type="SAM" id="MobiDB-lite"/>
    </source>
</evidence>
<feature type="transmembrane region" description="Helical" evidence="7">
    <location>
        <begin position="186"/>
        <end position="207"/>
    </location>
</feature>
<organism evidence="9 10">
    <name type="scientific">Diaporthe vaccinii</name>
    <dbReference type="NCBI Taxonomy" id="105482"/>
    <lineage>
        <taxon>Eukaryota</taxon>
        <taxon>Fungi</taxon>
        <taxon>Dikarya</taxon>
        <taxon>Ascomycota</taxon>
        <taxon>Pezizomycotina</taxon>
        <taxon>Sordariomycetes</taxon>
        <taxon>Sordariomycetidae</taxon>
        <taxon>Diaporthales</taxon>
        <taxon>Diaporthaceae</taxon>
        <taxon>Diaporthe</taxon>
        <taxon>Diaporthe eres species complex</taxon>
    </lineage>
</organism>
<feature type="transmembrane region" description="Helical" evidence="7">
    <location>
        <begin position="572"/>
        <end position="591"/>
    </location>
</feature>
<sequence length="599" mass="65027">MAGRLRWRGLRVESVDNYSGVLVPLDQAHLHSHSARCGRTEFEELPAHGDDDDDPKDRGGDEGTGMLEMSAAEYSIEGLRKEVRRGGSGMRSDYELKSMLVNKAVQDIGMGRYNWQLFVLCGFGWFADNLWMQGVSLILPSLSAEFGVAEKTVRYTTSAVYLGLCFGSFTWGVGSDVLGRRIAFNMTLLITSIFGIMTAFASSWAWVCIFFSLLGFGVGGNLPVDGALFLEFLPDTSSSLLTLLSVWWPVGQLCSSFIAWFFIGNWPADRGWRLFVLAIGLITFGMFCLRFFIFHLFESPKYLLSRGRQSEAVAVVHGLAFCNGAKTWLSEAVLDAVVDSDGGGEELARRRGHGAVSALSTKGVIKAKLDEFSGARIRPLFSSRKLGLATALVWFTWATIGMGYPLFNAFLPQYLSHSAGGGDDTSSSSSTPPREPDPTDPTNISAETYRNYAILSVVGVPGSILAYFTVDSQSAFLGRRGTLAISTFISASFLFLFVRYGTTSASQLAFSCVEAFSQNIMYGVLYAFTPEIFPAPVRGAGTGVASFLNRFTGLIAPILAANIPGDGASAPIYLSGVLIFAAFVGIVLIPIETRGRQRL</sequence>